<dbReference type="Gene3D" id="3.40.50.460">
    <property type="entry name" value="Phosphofructokinase domain"/>
    <property type="match status" value="1"/>
</dbReference>
<comment type="activity regulation">
    <text evidence="14">Allosterically activated by ADP and other diphosphonucleosides, and allosterically inhibited by phosphoenolpyruvate.</text>
</comment>
<reference evidence="16 17" key="1">
    <citation type="journal article" date="2013" name="Antonie Van Leeuwenhoek">
        <title>Echinimonas agarilytica gen. nov., sp. nov., a new gammaproteobacterium isolated from the sea urchin Strongylocentrotus intermedius.</title>
        <authorList>
            <person name="Nedashkovskaya O.I."/>
            <person name="Stenkova A.M."/>
            <person name="Zhukova N.V."/>
            <person name="Van Trappen S."/>
            <person name="Lee J.S."/>
            <person name="Kim S.B."/>
        </authorList>
    </citation>
    <scope>NUCLEOTIDE SEQUENCE [LARGE SCALE GENOMIC DNA]</scope>
    <source>
        <strain evidence="16 17">KMM 6351</strain>
    </source>
</reference>
<comment type="subunit">
    <text evidence="14">Homotetramer.</text>
</comment>
<dbReference type="GO" id="GO:0005945">
    <property type="term" value="C:6-phosphofructokinase complex"/>
    <property type="evidence" value="ECO:0007669"/>
    <property type="project" value="TreeGrafter"/>
</dbReference>
<dbReference type="InterPro" id="IPR035966">
    <property type="entry name" value="PKF_sf"/>
</dbReference>
<gene>
    <name evidence="14 16" type="primary">pfkA</name>
    <name evidence="16" type="ORF">NAF29_02065</name>
</gene>
<comment type="cofactor">
    <cofactor evidence="1 14">
        <name>Mg(2+)</name>
        <dbReference type="ChEBI" id="CHEBI:18420"/>
    </cofactor>
</comment>
<feature type="binding site" description="in other chain" evidence="14">
    <location>
        <position position="155"/>
    </location>
    <ligand>
        <name>ADP</name>
        <dbReference type="ChEBI" id="CHEBI:456216"/>
        <note>allosteric activator; ligand shared between dimeric partners</note>
    </ligand>
</feature>
<dbReference type="GO" id="GO:0030388">
    <property type="term" value="P:fructose 1,6-bisphosphate metabolic process"/>
    <property type="evidence" value="ECO:0007669"/>
    <property type="project" value="TreeGrafter"/>
</dbReference>
<dbReference type="GO" id="GO:0070095">
    <property type="term" value="F:fructose-6-phosphate binding"/>
    <property type="evidence" value="ECO:0007669"/>
    <property type="project" value="TreeGrafter"/>
</dbReference>
<keyword evidence="11 14" id="KW-0460">Magnesium</keyword>
<dbReference type="Gene3D" id="3.40.50.450">
    <property type="match status" value="1"/>
</dbReference>
<comment type="caution">
    <text evidence="14">Lacks conserved residue(s) required for the propagation of feature annotation.</text>
</comment>
<comment type="caution">
    <text evidence="16">The sequence shown here is derived from an EMBL/GenBank/DDBJ whole genome shotgun (WGS) entry which is preliminary data.</text>
</comment>
<keyword evidence="9 14" id="KW-0418">Kinase</keyword>
<evidence type="ECO:0000256" key="3">
    <source>
        <dbReference type="ARBA" id="ARBA00004679"/>
    </source>
</evidence>
<dbReference type="InterPro" id="IPR012828">
    <property type="entry name" value="PFKA_ATP_prok"/>
</dbReference>
<evidence type="ECO:0000256" key="9">
    <source>
        <dbReference type="ARBA" id="ARBA00022777"/>
    </source>
</evidence>
<dbReference type="SUPFAM" id="SSF53784">
    <property type="entry name" value="Phosphofructokinase"/>
    <property type="match status" value="1"/>
</dbReference>
<keyword evidence="4 14" id="KW-0963">Cytoplasm</keyword>
<dbReference type="FunFam" id="3.40.50.460:FF:000002">
    <property type="entry name" value="ATP-dependent 6-phosphofructokinase"/>
    <property type="match status" value="1"/>
</dbReference>
<feature type="binding site" description="in other chain" evidence="14">
    <location>
        <begin position="186"/>
        <end position="188"/>
    </location>
    <ligand>
        <name>ADP</name>
        <dbReference type="ChEBI" id="CHEBI:456216"/>
        <note>allosteric activator; ligand shared between dimeric partners</note>
    </ligand>
</feature>
<keyword evidence="17" id="KW-1185">Reference proteome</keyword>
<dbReference type="EC" id="2.7.1.11" evidence="14"/>
<dbReference type="PIRSF" id="PIRSF000532">
    <property type="entry name" value="ATP_PFK_prok"/>
    <property type="match status" value="1"/>
</dbReference>
<dbReference type="AlphaFoldDB" id="A0AA41W431"/>
<dbReference type="CDD" id="cd00763">
    <property type="entry name" value="Bacterial_PFK"/>
    <property type="match status" value="1"/>
</dbReference>
<organism evidence="16 17">
    <name type="scientific">Echinimonas agarilytica</name>
    <dbReference type="NCBI Taxonomy" id="1215918"/>
    <lineage>
        <taxon>Bacteria</taxon>
        <taxon>Pseudomonadati</taxon>
        <taxon>Pseudomonadota</taxon>
        <taxon>Gammaproteobacteria</taxon>
        <taxon>Alteromonadales</taxon>
        <taxon>Echinimonadaceae</taxon>
        <taxon>Echinimonas</taxon>
    </lineage>
</organism>
<evidence type="ECO:0000256" key="12">
    <source>
        <dbReference type="ARBA" id="ARBA00023152"/>
    </source>
</evidence>
<evidence type="ECO:0000313" key="16">
    <source>
        <dbReference type="EMBL" id="MCM2678454.1"/>
    </source>
</evidence>
<evidence type="ECO:0000256" key="8">
    <source>
        <dbReference type="ARBA" id="ARBA00022741"/>
    </source>
</evidence>
<keyword evidence="10 14" id="KW-0067">ATP-binding</keyword>
<protein>
    <recommendedName>
        <fullName evidence="14">ATP-dependent 6-phosphofructokinase</fullName>
        <shortName evidence="14">ATP-PFK</shortName>
        <shortName evidence="14">Phosphofructokinase</shortName>
        <ecNumber evidence="14">2.7.1.11</ecNumber>
    </recommendedName>
    <alternativeName>
        <fullName evidence="14">Phosphohexokinase</fullName>
    </alternativeName>
</protein>
<feature type="binding site" description="in other chain" evidence="14">
    <location>
        <begin position="170"/>
        <end position="172"/>
    </location>
    <ligand>
        <name>substrate</name>
        <note>ligand shared between dimeric partners</note>
    </ligand>
</feature>
<keyword evidence="12 14" id="KW-0324">Glycolysis</keyword>
<feature type="binding site" description="in other chain" evidence="14">
    <location>
        <begin position="126"/>
        <end position="128"/>
    </location>
    <ligand>
        <name>substrate</name>
        <note>ligand shared between dimeric partners</note>
    </ligand>
</feature>
<feature type="domain" description="Phosphofructokinase" evidence="15">
    <location>
        <begin position="4"/>
        <end position="276"/>
    </location>
</feature>
<feature type="binding site" description="in other chain" evidence="14">
    <location>
        <begin position="250"/>
        <end position="253"/>
    </location>
    <ligand>
        <name>substrate</name>
        <note>ligand shared between dimeric partners</note>
    </ligand>
</feature>
<feature type="active site" description="Proton acceptor" evidence="14">
    <location>
        <position position="128"/>
    </location>
</feature>
<comment type="similarity">
    <text evidence="14">Belongs to the phosphofructokinase type A (PFKA) family. ATP-dependent PFK group I subfamily. Prokaryotic clade 'B1' sub-subfamily.</text>
</comment>
<dbReference type="GO" id="GO:0048029">
    <property type="term" value="F:monosaccharide binding"/>
    <property type="evidence" value="ECO:0007669"/>
    <property type="project" value="TreeGrafter"/>
</dbReference>
<evidence type="ECO:0000256" key="4">
    <source>
        <dbReference type="ARBA" id="ARBA00022490"/>
    </source>
</evidence>
<dbReference type="PROSITE" id="PS00433">
    <property type="entry name" value="PHOSPHOFRUCTOKINASE"/>
    <property type="match status" value="1"/>
</dbReference>
<proteinExistence type="inferred from homology"/>
<comment type="catalytic activity">
    <reaction evidence="13 14">
        <text>beta-D-fructose 6-phosphate + ATP = beta-D-fructose 1,6-bisphosphate + ADP + H(+)</text>
        <dbReference type="Rhea" id="RHEA:16109"/>
        <dbReference type="ChEBI" id="CHEBI:15378"/>
        <dbReference type="ChEBI" id="CHEBI:30616"/>
        <dbReference type="ChEBI" id="CHEBI:32966"/>
        <dbReference type="ChEBI" id="CHEBI:57634"/>
        <dbReference type="ChEBI" id="CHEBI:456216"/>
        <dbReference type="EC" id="2.7.1.11"/>
    </reaction>
</comment>
<evidence type="ECO:0000256" key="2">
    <source>
        <dbReference type="ARBA" id="ARBA00004496"/>
    </source>
</evidence>
<dbReference type="NCBIfam" id="TIGR02482">
    <property type="entry name" value="PFKA_ATP"/>
    <property type="match status" value="1"/>
</dbReference>
<dbReference type="Pfam" id="PF00365">
    <property type="entry name" value="PFK"/>
    <property type="match status" value="1"/>
</dbReference>
<evidence type="ECO:0000256" key="11">
    <source>
        <dbReference type="ARBA" id="ARBA00022842"/>
    </source>
</evidence>
<dbReference type="GO" id="GO:0005524">
    <property type="term" value="F:ATP binding"/>
    <property type="evidence" value="ECO:0007669"/>
    <property type="project" value="UniProtKB-UniRule"/>
</dbReference>
<evidence type="ECO:0000256" key="10">
    <source>
        <dbReference type="ARBA" id="ARBA00022840"/>
    </source>
</evidence>
<feature type="binding site" evidence="14">
    <location>
        <position position="163"/>
    </location>
    <ligand>
        <name>substrate</name>
        <note>ligand shared between dimeric partners</note>
    </ligand>
</feature>
<dbReference type="RefSeq" id="WP_251259819.1">
    <property type="nucleotide sequence ID" value="NZ_JAMQGP010000001.1"/>
</dbReference>
<dbReference type="NCBIfam" id="NF002872">
    <property type="entry name" value="PRK03202.1"/>
    <property type="match status" value="1"/>
</dbReference>
<dbReference type="FunFam" id="3.40.50.450:FF:000001">
    <property type="entry name" value="ATP-dependent 6-phosphofructokinase"/>
    <property type="match status" value="1"/>
</dbReference>
<feature type="binding site" evidence="14">
    <location>
        <begin position="73"/>
        <end position="74"/>
    </location>
    <ligand>
        <name>ATP</name>
        <dbReference type="ChEBI" id="CHEBI:30616"/>
    </ligand>
</feature>
<feature type="binding site" evidence="14">
    <location>
        <position position="244"/>
    </location>
    <ligand>
        <name>substrate</name>
        <note>ligand shared between dimeric partners</note>
    </ligand>
</feature>
<dbReference type="InterPro" id="IPR015912">
    <property type="entry name" value="Phosphofructokinase_CS"/>
</dbReference>
<comment type="function">
    <text evidence="14">Catalyzes the phosphorylation of D-fructose 6-phosphate to fructose 1,6-bisphosphate by ATP, the first committing step of glycolysis.</text>
</comment>
<dbReference type="GO" id="GO:0016208">
    <property type="term" value="F:AMP binding"/>
    <property type="evidence" value="ECO:0007669"/>
    <property type="project" value="TreeGrafter"/>
</dbReference>
<dbReference type="GO" id="GO:0061621">
    <property type="term" value="P:canonical glycolysis"/>
    <property type="evidence" value="ECO:0007669"/>
    <property type="project" value="TreeGrafter"/>
</dbReference>
<dbReference type="GO" id="GO:0046872">
    <property type="term" value="F:metal ion binding"/>
    <property type="evidence" value="ECO:0007669"/>
    <property type="project" value="UniProtKB-KW"/>
</dbReference>
<accession>A0AA41W431</accession>
<dbReference type="Proteomes" id="UP001165393">
    <property type="component" value="Unassembled WGS sequence"/>
</dbReference>
<evidence type="ECO:0000256" key="5">
    <source>
        <dbReference type="ARBA" id="ARBA00022533"/>
    </source>
</evidence>
<evidence type="ECO:0000256" key="6">
    <source>
        <dbReference type="ARBA" id="ARBA00022679"/>
    </source>
</evidence>
<evidence type="ECO:0000256" key="1">
    <source>
        <dbReference type="ARBA" id="ARBA00001946"/>
    </source>
</evidence>
<comment type="pathway">
    <text evidence="3 14">Carbohydrate degradation; glycolysis; D-glyceraldehyde 3-phosphate and glycerone phosphate from D-glucose: step 3/4.</text>
</comment>
<evidence type="ECO:0000313" key="17">
    <source>
        <dbReference type="Proteomes" id="UP001165393"/>
    </source>
</evidence>
<comment type="subcellular location">
    <subcellularLocation>
        <location evidence="2 14">Cytoplasm</location>
    </subcellularLocation>
</comment>
<keyword evidence="5 14" id="KW-0021">Allosteric enzyme</keyword>
<dbReference type="GO" id="GO:0006002">
    <property type="term" value="P:fructose 6-phosphate metabolic process"/>
    <property type="evidence" value="ECO:0007669"/>
    <property type="project" value="UniProtKB-UniRule"/>
</dbReference>
<dbReference type="InterPro" id="IPR012003">
    <property type="entry name" value="ATP_PFK_prok-type"/>
</dbReference>
<keyword evidence="6 14" id="KW-0808">Transferase</keyword>
<feature type="binding site" evidence="14">
    <location>
        <begin position="22"/>
        <end position="26"/>
    </location>
    <ligand>
        <name>ADP</name>
        <dbReference type="ChEBI" id="CHEBI:456216"/>
        <note>allosteric activator; ligand shared between dimeric partners</note>
    </ligand>
</feature>
<feature type="binding site" evidence="14">
    <location>
        <position position="104"/>
    </location>
    <ligand>
        <name>Mg(2+)</name>
        <dbReference type="ChEBI" id="CHEBI:18420"/>
        <note>catalytic</note>
    </ligand>
</feature>
<evidence type="ECO:0000256" key="14">
    <source>
        <dbReference type="HAMAP-Rule" id="MF_00339"/>
    </source>
</evidence>
<evidence type="ECO:0000259" key="15">
    <source>
        <dbReference type="Pfam" id="PF00365"/>
    </source>
</evidence>
<dbReference type="GO" id="GO:0003872">
    <property type="term" value="F:6-phosphofructokinase activity"/>
    <property type="evidence" value="ECO:0007669"/>
    <property type="project" value="UniProtKB-UniRule"/>
</dbReference>
<keyword evidence="7 14" id="KW-0479">Metal-binding</keyword>
<dbReference type="GO" id="GO:0042802">
    <property type="term" value="F:identical protein binding"/>
    <property type="evidence" value="ECO:0007669"/>
    <property type="project" value="TreeGrafter"/>
</dbReference>
<sequence length="320" mass="34755">MIKKIGVLTSGGDSPGMNAAIRGVVRGALSENLEVYGIYDGYQGLYEDNIELLTRRSVSDVINRGGTMLGSARFPQFKEEEIRLKAIENLKKHGIEALVVIGGDGSYMGAKCLTEMGYPCIGIPGTIDNDVPGTDYTIGFLTALNCVISAIDRLRDTSSSHRRISIIEVMGRHCGDLTIAASIAGGAEYAIVPEKPYDESELVEGVAEGIANGKKHSIILVTEHITDVHELSKKIEARTGRETRATVLGHVQRGGAPTAFDRVLASRMGVYAVDLLIQGFGGRCVGIQKDELVHHDIIDAIENKRRPFNEELYRIGQKLF</sequence>
<dbReference type="HAMAP" id="MF_00339">
    <property type="entry name" value="Phosphofructokinase_I_B1"/>
    <property type="match status" value="1"/>
</dbReference>
<evidence type="ECO:0000256" key="7">
    <source>
        <dbReference type="ARBA" id="ARBA00022723"/>
    </source>
</evidence>
<dbReference type="PRINTS" id="PR00476">
    <property type="entry name" value="PHFRCTKINASE"/>
</dbReference>
<dbReference type="InterPro" id="IPR000023">
    <property type="entry name" value="Phosphofructokinase_dom"/>
</dbReference>
<name>A0AA41W431_9GAMM</name>
<feature type="binding site" description="in other chain" evidence="14">
    <location>
        <position position="223"/>
    </location>
    <ligand>
        <name>substrate</name>
        <note>ligand shared between dimeric partners</note>
    </ligand>
</feature>
<feature type="binding site" evidence="14">
    <location>
        <begin position="103"/>
        <end position="106"/>
    </location>
    <ligand>
        <name>ATP</name>
        <dbReference type="ChEBI" id="CHEBI:30616"/>
    </ligand>
</feature>
<dbReference type="EMBL" id="JAMQGP010000001">
    <property type="protein sequence ID" value="MCM2678454.1"/>
    <property type="molecule type" value="Genomic_DNA"/>
</dbReference>
<evidence type="ECO:0000256" key="13">
    <source>
        <dbReference type="ARBA" id="ARBA00048070"/>
    </source>
</evidence>
<keyword evidence="8 14" id="KW-0547">Nucleotide-binding</keyword>
<dbReference type="PANTHER" id="PTHR13697:SF4">
    <property type="entry name" value="ATP-DEPENDENT 6-PHOSPHOFRUCTOKINASE"/>
    <property type="match status" value="1"/>
</dbReference>
<feature type="binding site" evidence="14">
    <location>
        <position position="12"/>
    </location>
    <ligand>
        <name>ATP</name>
        <dbReference type="ChEBI" id="CHEBI:30616"/>
    </ligand>
</feature>
<dbReference type="PANTHER" id="PTHR13697">
    <property type="entry name" value="PHOSPHOFRUCTOKINASE"/>
    <property type="match status" value="1"/>
</dbReference>
<dbReference type="InterPro" id="IPR022953">
    <property type="entry name" value="ATP_PFK"/>
</dbReference>
<feature type="binding site" description="in other chain" evidence="14">
    <location>
        <begin position="214"/>
        <end position="216"/>
    </location>
    <ligand>
        <name>ADP</name>
        <dbReference type="ChEBI" id="CHEBI:456216"/>
        <note>allosteric activator; ligand shared between dimeric partners</note>
    </ligand>
</feature>